<dbReference type="EMBL" id="UEYP01000001">
    <property type="protein sequence ID" value="SSC65976.1"/>
    <property type="molecule type" value="Genomic_DNA"/>
</dbReference>
<dbReference type="InterPro" id="IPR050771">
    <property type="entry name" value="Alpha-ketoacid_DH_E1_comp"/>
</dbReference>
<dbReference type="AlphaFoldDB" id="A0A376ADT3"/>
<dbReference type="InterPro" id="IPR001017">
    <property type="entry name" value="DH_E1"/>
</dbReference>
<dbReference type="OrthoDB" id="9766715at2"/>
<feature type="region of interest" description="Disordered" evidence="5">
    <location>
        <begin position="1"/>
        <end position="23"/>
    </location>
</feature>
<dbReference type="EC" id="1.2.4.4" evidence="4"/>
<comment type="similarity">
    <text evidence="4">Belongs to the BCKDHA family.</text>
</comment>
<dbReference type="Proteomes" id="UP000254764">
    <property type="component" value="Unassembled WGS sequence"/>
</dbReference>
<evidence type="ECO:0000259" key="6">
    <source>
        <dbReference type="Pfam" id="PF00676"/>
    </source>
</evidence>
<evidence type="ECO:0000256" key="3">
    <source>
        <dbReference type="ARBA" id="ARBA00023052"/>
    </source>
</evidence>
<organism evidence="8 9">
    <name type="scientific">Ciceribacter selenitireducens ATCC BAA-1503</name>
    <dbReference type="NCBI Taxonomy" id="1336235"/>
    <lineage>
        <taxon>Bacteria</taxon>
        <taxon>Pseudomonadati</taxon>
        <taxon>Pseudomonadota</taxon>
        <taxon>Alphaproteobacteria</taxon>
        <taxon>Hyphomicrobiales</taxon>
        <taxon>Rhizobiaceae</taxon>
        <taxon>Ciceribacter</taxon>
    </lineage>
</organism>
<gene>
    <name evidence="8" type="ORF">RHIZ70_1684</name>
</gene>
<evidence type="ECO:0000259" key="7">
    <source>
        <dbReference type="Pfam" id="PF12573"/>
    </source>
</evidence>
<reference evidence="9" key="1">
    <citation type="submission" date="2018-07" db="EMBL/GenBank/DDBJ databases">
        <authorList>
            <person name="Peiro R."/>
            <person name="Begona"/>
            <person name="Cbmso G."/>
            <person name="Lopez M."/>
            <person name="Gonzalez S."/>
        </authorList>
    </citation>
    <scope>NUCLEOTIDE SEQUENCE [LARGE SCALE GENOMIC DNA]</scope>
</reference>
<evidence type="ECO:0000313" key="9">
    <source>
        <dbReference type="Proteomes" id="UP000254764"/>
    </source>
</evidence>
<dbReference type="Pfam" id="PF12573">
    <property type="entry name" value="OxoDH_E1alpha_N"/>
    <property type="match status" value="1"/>
</dbReference>
<evidence type="ECO:0000256" key="1">
    <source>
        <dbReference type="ARBA" id="ARBA00001964"/>
    </source>
</evidence>
<comment type="catalytic activity">
    <reaction evidence="4">
        <text>N(6)-[(R)-lipoyl]-L-lysyl-[protein] + 3-methyl-2-oxobutanoate + H(+) = N(6)-[(R)-S(8)-2-methylpropanoyldihydrolipoyl]-L-lysyl-[protein] + CO2</text>
        <dbReference type="Rhea" id="RHEA:13457"/>
        <dbReference type="Rhea" id="RHEA-COMP:10474"/>
        <dbReference type="Rhea" id="RHEA-COMP:10497"/>
        <dbReference type="ChEBI" id="CHEBI:11851"/>
        <dbReference type="ChEBI" id="CHEBI:15378"/>
        <dbReference type="ChEBI" id="CHEBI:16526"/>
        <dbReference type="ChEBI" id="CHEBI:83099"/>
        <dbReference type="ChEBI" id="CHEBI:83142"/>
        <dbReference type="EC" id="1.2.4.4"/>
    </reaction>
</comment>
<evidence type="ECO:0000256" key="5">
    <source>
        <dbReference type="SAM" id="MobiDB-lite"/>
    </source>
</evidence>
<proteinExistence type="inferred from homology"/>
<dbReference type="GO" id="GO:0009083">
    <property type="term" value="P:branched-chain amino acid catabolic process"/>
    <property type="evidence" value="ECO:0007669"/>
    <property type="project" value="TreeGrafter"/>
</dbReference>
<keyword evidence="9" id="KW-1185">Reference proteome</keyword>
<protein>
    <recommendedName>
        <fullName evidence="4">2-oxoisovalerate dehydrogenase subunit alpha</fullName>
        <ecNumber evidence="4">1.2.4.4</ecNumber>
    </recommendedName>
    <alternativeName>
        <fullName evidence="4">Branched-chain alpha-keto acid dehydrogenase E1 component alpha chain</fullName>
    </alternativeName>
</protein>
<comment type="cofactor">
    <cofactor evidence="1 4">
        <name>thiamine diphosphate</name>
        <dbReference type="ChEBI" id="CHEBI:58937"/>
    </cofactor>
</comment>
<dbReference type="GO" id="GO:0003863">
    <property type="term" value="F:branched-chain 2-oxo acid dehydrogenase activity"/>
    <property type="evidence" value="ECO:0007669"/>
    <property type="project" value="UniProtKB-EC"/>
</dbReference>
<evidence type="ECO:0000256" key="4">
    <source>
        <dbReference type="RuleBase" id="RU365014"/>
    </source>
</evidence>
<accession>A0A376ADT3</accession>
<dbReference type="CDD" id="cd02000">
    <property type="entry name" value="TPP_E1_PDC_ADC_BCADC"/>
    <property type="match status" value="1"/>
</dbReference>
<dbReference type="PANTHER" id="PTHR43380">
    <property type="entry name" value="2-OXOISOVALERATE DEHYDROGENASE SUBUNIT ALPHA, MITOCHONDRIAL"/>
    <property type="match status" value="1"/>
</dbReference>
<sequence>MSSKTRLSFAHPPARPGEQPDFSSLEIPKAGALAVPPLDVAATDCVEHANSLIRVLNDAGEPVGPWADYLGSPDADTLRTGLADMMTSRIIDTRMLNAQRQGKMSFYIQQIGEEAIGCAFRRALKPGDMNFATYRQQSLLIAGDYPLEKLLGQIYSNAYDPLLGRQLPTLHSAREHGFFTISGNLGTQYVHAVGWAMANALTGKDNLAVGWIGDGSTASNDFHTGLLSASSYWPPVILNVVNNQWAISTYTGVARGHGRTYAARALGYGLPALRVDGNDYLAVMAVTKWATERVRGGHGPVLIEWYTYRVGAHSSSDDPSAYRPKDEAKAWPLGDPIERLKQHLILRGDWSEERHVQAEARILAEIVDVQKRVEAAGTLLDPQPIPGASIFKGVYADTPEHIRRQRQEMGV</sequence>
<feature type="domain" description="Dehydrogenase E1 component" evidence="6">
    <location>
        <begin position="85"/>
        <end position="378"/>
    </location>
</feature>
<dbReference type="SUPFAM" id="SSF52518">
    <property type="entry name" value="Thiamin diphosphate-binding fold (THDP-binding)"/>
    <property type="match status" value="1"/>
</dbReference>
<dbReference type="PANTHER" id="PTHR43380:SF1">
    <property type="entry name" value="2-OXOISOVALERATE DEHYDROGENASE SUBUNIT ALPHA, MITOCHONDRIAL"/>
    <property type="match status" value="1"/>
</dbReference>
<evidence type="ECO:0000313" key="8">
    <source>
        <dbReference type="EMBL" id="SSC65976.1"/>
    </source>
</evidence>
<feature type="domain" description="2-oxoisovalerate dehydrogenase E1 alpha subunit N-terminal" evidence="7">
    <location>
        <begin position="12"/>
        <end position="42"/>
    </location>
</feature>
<keyword evidence="2 4" id="KW-0560">Oxidoreductase</keyword>
<dbReference type="Pfam" id="PF00676">
    <property type="entry name" value="E1_dh"/>
    <property type="match status" value="1"/>
</dbReference>
<dbReference type="Gene3D" id="3.40.50.970">
    <property type="match status" value="1"/>
</dbReference>
<evidence type="ECO:0000256" key="2">
    <source>
        <dbReference type="ARBA" id="ARBA00023002"/>
    </source>
</evidence>
<dbReference type="RefSeq" id="WP_115669071.1">
    <property type="nucleotide sequence ID" value="NZ_UEYP01000001.1"/>
</dbReference>
<name>A0A376ADT3_9HYPH</name>
<dbReference type="InterPro" id="IPR022593">
    <property type="entry name" value="Oxoisoval_DH_suAlpha_N_dom"/>
</dbReference>
<dbReference type="InterPro" id="IPR029061">
    <property type="entry name" value="THDP-binding"/>
</dbReference>
<keyword evidence="3 4" id="KW-0786">Thiamine pyrophosphate</keyword>
<comment type="function">
    <text evidence="4">The branched-chain alpha-keto dehydrogenase complex catalyzes the overall conversion of alpha-keto acids to acyl-CoA and CO(2). It contains multiple copies of three enzymatic components: branched-chain alpha-keto acid decarboxylase (E1), lipoamide acyltransferase (E2) and lipoamide dehydrogenase (E3).</text>
</comment>